<evidence type="ECO:0000313" key="2">
    <source>
        <dbReference type="Proteomes" id="UP000793456"/>
    </source>
</evidence>
<protein>
    <submittedName>
        <fullName evidence="1">Uncharacterized protein</fullName>
    </submittedName>
</protein>
<keyword evidence="2" id="KW-1185">Reference proteome</keyword>
<name>A0ACD3RRK9_LARCR</name>
<sequence>MKMNDSLLTLERTSLQRFFPTIPHHPLEMRLQLRETDANLGKSSRILTGMLRR</sequence>
<proteinExistence type="predicted"/>
<dbReference type="EMBL" id="CM011675">
    <property type="protein sequence ID" value="TMS21987.1"/>
    <property type="molecule type" value="Genomic_DNA"/>
</dbReference>
<gene>
    <name evidence="1" type="ORF">E3U43_012252</name>
</gene>
<comment type="caution">
    <text evidence="1">The sequence shown here is derived from an EMBL/GenBank/DDBJ whole genome shotgun (WGS) entry which is preliminary data.</text>
</comment>
<dbReference type="Proteomes" id="UP000793456">
    <property type="component" value="Chromosome II"/>
</dbReference>
<accession>A0ACD3RRK9</accession>
<reference evidence="1" key="1">
    <citation type="submission" date="2018-11" db="EMBL/GenBank/DDBJ databases">
        <title>The sequence and de novo assembly of Larimichthys crocea genome using PacBio and Hi-C technologies.</title>
        <authorList>
            <person name="Xu P."/>
            <person name="Chen B."/>
            <person name="Zhou Z."/>
            <person name="Ke Q."/>
            <person name="Wu Y."/>
            <person name="Bai H."/>
            <person name="Pu F."/>
        </authorList>
    </citation>
    <scope>NUCLEOTIDE SEQUENCE</scope>
    <source>
        <tissue evidence="1">Muscle</tissue>
    </source>
</reference>
<evidence type="ECO:0000313" key="1">
    <source>
        <dbReference type="EMBL" id="TMS21987.1"/>
    </source>
</evidence>
<organism evidence="1 2">
    <name type="scientific">Larimichthys crocea</name>
    <name type="common">Large yellow croaker</name>
    <name type="synonym">Pseudosciaena crocea</name>
    <dbReference type="NCBI Taxonomy" id="215358"/>
    <lineage>
        <taxon>Eukaryota</taxon>
        <taxon>Metazoa</taxon>
        <taxon>Chordata</taxon>
        <taxon>Craniata</taxon>
        <taxon>Vertebrata</taxon>
        <taxon>Euteleostomi</taxon>
        <taxon>Actinopterygii</taxon>
        <taxon>Neopterygii</taxon>
        <taxon>Teleostei</taxon>
        <taxon>Neoteleostei</taxon>
        <taxon>Acanthomorphata</taxon>
        <taxon>Eupercaria</taxon>
        <taxon>Sciaenidae</taxon>
        <taxon>Larimichthys</taxon>
    </lineage>
</organism>